<keyword evidence="2" id="KW-1185">Reference proteome</keyword>
<dbReference type="Proteomes" id="UP000053240">
    <property type="component" value="Unassembled WGS sequence"/>
</dbReference>
<protein>
    <submittedName>
        <fullName evidence="1">Uncharacterized protein</fullName>
    </submittedName>
</protein>
<dbReference type="InParanoid" id="A0A0N0PC42"/>
<accession>A0A0N0PC42</accession>
<evidence type="ECO:0000313" key="1">
    <source>
        <dbReference type="EMBL" id="KPJ12947.1"/>
    </source>
</evidence>
<dbReference type="AlphaFoldDB" id="A0A0N0PC42"/>
<organism evidence="1 2">
    <name type="scientific">Papilio machaon</name>
    <name type="common">Old World swallowtail butterfly</name>
    <dbReference type="NCBI Taxonomy" id="76193"/>
    <lineage>
        <taxon>Eukaryota</taxon>
        <taxon>Metazoa</taxon>
        <taxon>Ecdysozoa</taxon>
        <taxon>Arthropoda</taxon>
        <taxon>Hexapoda</taxon>
        <taxon>Insecta</taxon>
        <taxon>Pterygota</taxon>
        <taxon>Neoptera</taxon>
        <taxon>Endopterygota</taxon>
        <taxon>Lepidoptera</taxon>
        <taxon>Glossata</taxon>
        <taxon>Ditrysia</taxon>
        <taxon>Papilionoidea</taxon>
        <taxon>Papilionidae</taxon>
        <taxon>Papilioninae</taxon>
        <taxon>Papilio</taxon>
    </lineage>
</organism>
<proteinExistence type="predicted"/>
<reference evidence="1 2" key="1">
    <citation type="journal article" date="2015" name="Nat. Commun.">
        <title>Outbred genome sequencing and CRISPR/Cas9 gene editing in butterflies.</title>
        <authorList>
            <person name="Li X."/>
            <person name="Fan D."/>
            <person name="Zhang W."/>
            <person name="Liu G."/>
            <person name="Zhang L."/>
            <person name="Zhao L."/>
            <person name="Fang X."/>
            <person name="Chen L."/>
            <person name="Dong Y."/>
            <person name="Chen Y."/>
            <person name="Ding Y."/>
            <person name="Zhao R."/>
            <person name="Feng M."/>
            <person name="Zhu Y."/>
            <person name="Feng Y."/>
            <person name="Jiang X."/>
            <person name="Zhu D."/>
            <person name="Xiang H."/>
            <person name="Feng X."/>
            <person name="Li S."/>
            <person name="Wang J."/>
            <person name="Zhang G."/>
            <person name="Kronforst M.R."/>
            <person name="Wang W."/>
        </authorList>
    </citation>
    <scope>NUCLEOTIDE SEQUENCE [LARGE SCALE GENOMIC DNA]</scope>
    <source>
        <strain evidence="1">Ya'a_city_454_Pm</strain>
        <tissue evidence="1">Whole body</tissue>
    </source>
</reference>
<evidence type="ECO:0000313" key="2">
    <source>
        <dbReference type="Proteomes" id="UP000053240"/>
    </source>
</evidence>
<gene>
    <name evidence="1" type="ORF">RR48_05149</name>
</gene>
<dbReference type="EMBL" id="KQ460655">
    <property type="protein sequence ID" value="KPJ12947.1"/>
    <property type="molecule type" value="Genomic_DNA"/>
</dbReference>
<sequence>MALKKDFDLPTNIFKNVKLPKPVKLQQAIEKLFKKNSYTKIVQS</sequence>
<name>A0A0N0PC42_PAPMA</name>